<dbReference type="InterPro" id="IPR014562">
    <property type="entry name" value="UCP030959_TPR_rpt-cont"/>
</dbReference>
<dbReference type="InterPro" id="IPR011990">
    <property type="entry name" value="TPR-like_helical_dom_sf"/>
</dbReference>
<dbReference type="AlphaFoldDB" id="A0A2P7QP26"/>
<feature type="transmembrane region" description="Helical" evidence="1">
    <location>
        <begin position="25"/>
        <end position="45"/>
    </location>
</feature>
<dbReference type="Pfam" id="PF13174">
    <property type="entry name" value="TPR_6"/>
    <property type="match status" value="1"/>
</dbReference>
<keyword evidence="1" id="KW-1133">Transmembrane helix</keyword>
<evidence type="ECO:0008006" key="4">
    <source>
        <dbReference type="Google" id="ProtNLM"/>
    </source>
</evidence>
<evidence type="ECO:0000313" key="2">
    <source>
        <dbReference type="EMBL" id="PSJ39701.1"/>
    </source>
</evidence>
<evidence type="ECO:0000256" key="1">
    <source>
        <dbReference type="SAM" id="Phobius"/>
    </source>
</evidence>
<dbReference type="Proteomes" id="UP000241167">
    <property type="component" value="Unassembled WGS sequence"/>
</dbReference>
<dbReference type="PIRSF" id="PIRSF030959">
    <property type="entry name" value="UCP030959"/>
    <property type="match status" value="1"/>
</dbReference>
<proteinExistence type="predicted"/>
<dbReference type="InterPro" id="IPR019734">
    <property type="entry name" value="TPR_rpt"/>
</dbReference>
<keyword evidence="1" id="KW-0472">Membrane</keyword>
<dbReference type="RefSeq" id="WP_106513597.1">
    <property type="nucleotide sequence ID" value="NZ_PXYI01000004.1"/>
</dbReference>
<dbReference type="Pfam" id="PF14559">
    <property type="entry name" value="TPR_19"/>
    <property type="match status" value="1"/>
</dbReference>
<reference evidence="2 3" key="1">
    <citation type="submission" date="2018-03" db="EMBL/GenBank/DDBJ databases">
        <title>The draft genome of Sphingosinicella sp. GL-C-18.</title>
        <authorList>
            <person name="Liu L."/>
            <person name="Li L."/>
            <person name="Liang L."/>
            <person name="Zhang X."/>
            <person name="Wang T."/>
        </authorList>
    </citation>
    <scope>NUCLEOTIDE SEQUENCE [LARGE SCALE GENOMIC DNA]</scope>
    <source>
        <strain evidence="2 3">GL-C-18</strain>
    </source>
</reference>
<protein>
    <recommendedName>
        <fullName evidence="4">Tetratrico peptide repeat group 5 domain-containing protein</fullName>
    </recommendedName>
</protein>
<dbReference type="SUPFAM" id="SSF48452">
    <property type="entry name" value="TPR-like"/>
    <property type="match status" value="1"/>
</dbReference>
<organism evidence="2 3">
    <name type="scientific">Allosphingosinicella deserti</name>
    <dbReference type="NCBI Taxonomy" id="2116704"/>
    <lineage>
        <taxon>Bacteria</taxon>
        <taxon>Pseudomonadati</taxon>
        <taxon>Pseudomonadota</taxon>
        <taxon>Alphaproteobacteria</taxon>
        <taxon>Sphingomonadales</taxon>
        <taxon>Sphingomonadaceae</taxon>
        <taxon>Allosphingosinicella</taxon>
    </lineage>
</organism>
<comment type="caution">
    <text evidence="2">The sequence shown here is derived from an EMBL/GenBank/DDBJ whole genome shotgun (WGS) entry which is preliminary data.</text>
</comment>
<name>A0A2P7QP26_9SPHN</name>
<gene>
    <name evidence="2" type="ORF">C7I55_14035</name>
</gene>
<dbReference type="EMBL" id="PXYI01000004">
    <property type="protein sequence ID" value="PSJ39701.1"/>
    <property type="molecule type" value="Genomic_DNA"/>
</dbReference>
<keyword evidence="3" id="KW-1185">Reference proteome</keyword>
<keyword evidence="1" id="KW-0812">Transmembrane</keyword>
<dbReference type="OrthoDB" id="7559170at2"/>
<accession>A0A2P7QP26</accession>
<sequence>MHLIGLSLLLQIACAVHCVRNHRNGAWLMVILFFSVLGCAAYAWFEILPAYMGRREVRAVKAAASRKLDPERDIRRAREALEVADTAANRTNLGDALADAGQWDEAAIHYTQALAKSAGDRASKVKLARAELESGDPAGARALLEGLAPSGSPSENDRTALLLARCLDDLGDTDAALALYRDVGERMAGAEAQCRHAALLIRLGRRHEALPLLEETERRAKRLDRFERGRDAEMYDWAARTLAEIRSA</sequence>
<dbReference type="Gene3D" id="1.25.40.10">
    <property type="entry name" value="Tetratricopeptide repeat domain"/>
    <property type="match status" value="1"/>
</dbReference>
<evidence type="ECO:0000313" key="3">
    <source>
        <dbReference type="Proteomes" id="UP000241167"/>
    </source>
</evidence>